<name>A0AAU2H9D4_9ACTN</name>
<dbReference type="AlphaFoldDB" id="A0AAU2H9D4"/>
<evidence type="ECO:0000313" key="1">
    <source>
        <dbReference type="EMBL" id="WTU44748.1"/>
    </source>
</evidence>
<dbReference type="InterPro" id="IPR037221">
    <property type="entry name" value="H-type_lectin_dom_sf"/>
</dbReference>
<reference evidence="1" key="1">
    <citation type="submission" date="2022-10" db="EMBL/GenBank/DDBJ databases">
        <title>The complete genomes of actinobacterial strains from the NBC collection.</title>
        <authorList>
            <person name="Joergensen T.S."/>
            <person name="Alvarez Arevalo M."/>
            <person name="Sterndorff E.B."/>
            <person name="Faurdal D."/>
            <person name="Vuksanovic O."/>
            <person name="Mourched A.-S."/>
            <person name="Charusanti P."/>
            <person name="Shaw S."/>
            <person name="Blin K."/>
            <person name="Weber T."/>
        </authorList>
    </citation>
    <scope>NUCLEOTIDE SEQUENCE</scope>
    <source>
        <strain evidence="1">NBC_00060</strain>
    </source>
</reference>
<accession>A0AAU2H9D4</accession>
<dbReference type="EMBL" id="CP108253">
    <property type="protein sequence ID" value="WTU44748.1"/>
    <property type="molecule type" value="Genomic_DNA"/>
</dbReference>
<gene>
    <name evidence="1" type="ORF">OHV25_36745</name>
</gene>
<protein>
    <recommendedName>
        <fullName evidence="2">H-type lectin domain-containing protein</fullName>
    </recommendedName>
</protein>
<sequence length="99" mass="10641">MSMIQSGKLVLSSDNPTEKVAARTNTFTRVDFPTPFPPGSDIIVQTTVQTFNGPETPGIRLHDVSNTGFLIRLNEIFGGGVSSDGKHTAETIGWTAYTV</sequence>
<dbReference type="Gene3D" id="2.60.40.2080">
    <property type="match status" value="1"/>
</dbReference>
<proteinExistence type="predicted"/>
<organism evidence="1">
    <name type="scientific">Streptomyces sp. NBC_00060</name>
    <dbReference type="NCBI Taxonomy" id="2975636"/>
    <lineage>
        <taxon>Bacteria</taxon>
        <taxon>Bacillati</taxon>
        <taxon>Actinomycetota</taxon>
        <taxon>Actinomycetes</taxon>
        <taxon>Kitasatosporales</taxon>
        <taxon>Streptomycetaceae</taxon>
        <taxon>Streptomyces</taxon>
    </lineage>
</organism>
<evidence type="ECO:0008006" key="2">
    <source>
        <dbReference type="Google" id="ProtNLM"/>
    </source>
</evidence>